<protein>
    <recommendedName>
        <fullName evidence="9">AMP deaminase</fullName>
        <ecNumber evidence="4">3.5.4.6</ecNumber>
    </recommendedName>
    <alternativeName>
        <fullName evidence="10">Myoadenylate deaminase</fullName>
    </alternativeName>
</protein>
<dbReference type="OrthoDB" id="1723809at2759"/>
<sequence length="1002" mass="110764">MCSHRKPSPPTDPQAQAAAARPRPPIHSSSNYSYPSTRDSSPASSERTPFDLTSPSPGTPPATRADAAHYSEADEKRLHEADGHFWAHRRMSQHESSASPMAMPTRLQGSFTASSQTDRDLEAAFASSSLSKEASRLSQGMSALEVGDDQDDDGADRGRNKAAAIPASEVDPNPDLAVSGDGSHVPPPNVAHGFVSGAAADRQPALSATTGASATAASHFAASPAEAAAAVAGLGAANHESAHAPQQVGLDGAAGPNVAIHAELSGELKALYGSLQKCLDLRDKYMGVSLQSKMEDNPKNWDAEHCARVARVAGNDAAADAAAPSASVAEGSIKVDGSAFDEATGQPKPWRIYPAPPRPHWELFNPPPASSFVVRPTPANATAAQQLLESTGGKPGAYRDVDIAIPAQHVVKGDKFVWQMDEAGVIQVYRGEAPSAAGAADRADGAPTKMADAVAAAAAATSSGGDPSSSAQAPASTSTSSPSPVFKIPTIREYFRDLDFLLNVISDGPVKSFAWRRLKYLESKWNLYFLLNEYRELADMKRVPHRDFYNVRKVDTHIHHSASMNQKHLLRFIKAKIKRHPDDVVIHRDGKDLTLQQVFESLNLTAYDLSIDTLDMHAHQDAFHRFDKFNLKYNPMGESRLREIFLKTDNLIKGRYLAEITKELMADLEQSKYQMAEYRISIYGRTRGEWDKLASWVVDHGLFSPNVRWLIQVPRLYDVYKANGTVDNFEQIIRNVFEPLFEVTQDPTSHPKLHVFLQRVIGFDLVDDESKPERRVHRKFPVPKLWDFKHSPPYNYWLYYMFANISSLNQWRRMRGFNTFVLRPHAGEAGDTDHLAAAFLTSQSISHGILLRKVPALQYLYYLKQIGLAMSPLSNNALFLSYERNPFPNFLKMGMNVSISTDDPLQFHLSKEPLLEEYSVATQIYKLTPADMCELARHSVLQSGWEMEIKRHWLGPNFQEAGPRGNVVAKSNVPDIRLRFREETLREELELIWQQTKPSAPL</sequence>
<evidence type="ECO:0000256" key="3">
    <source>
        <dbReference type="ARBA" id="ARBA00006676"/>
    </source>
</evidence>
<keyword evidence="5" id="KW-0479">Metal-binding</keyword>
<dbReference type="Gene3D" id="3.20.20.140">
    <property type="entry name" value="Metal-dependent hydrolases"/>
    <property type="match status" value="1"/>
</dbReference>
<feature type="compositionally biased region" description="Polar residues" evidence="11">
    <location>
        <begin position="107"/>
        <end position="116"/>
    </location>
</feature>
<dbReference type="InterPro" id="IPR006329">
    <property type="entry name" value="AMPD"/>
</dbReference>
<evidence type="ECO:0000256" key="6">
    <source>
        <dbReference type="ARBA" id="ARBA00022801"/>
    </source>
</evidence>
<comment type="cofactor">
    <cofactor evidence="1">
        <name>Zn(2+)</name>
        <dbReference type="ChEBI" id="CHEBI:29105"/>
    </cofactor>
</comment>
<organism evidence="12 13">
    <name type="scientific">Pseudozyma flocculosa</name>
    <dbReference type="NCBI Taxonomy" id="84751"/>
    <lineage>
        <taxon>Eukaryota</taxon>
        <taxon>Fungi</taxon>
        <taxon>Dikarya</taxon>
        <taxon>Basidiomycota</taxon>
        <taxon>Ustilaginomycotina</taxon>
        <taxon>Ustilaginomycetes</taxon>
        <taxon>Ustilaginales</taxon>
        <taxon>Ustilaginaceae</taxon>
        <taxon>Pseudozyma</taxon>
    </lineage>
</organism>
<evidence type="ECO:0000256" key="2">
    <source>
        <dbReference type="ARBA" id="ARBA00004955"/>
    </source>
</evidence>
<dbReference type="EC" id="3.5.4.6" evidence="4"/>
<dbReference type="GO" id="GO:0046033">
    <property type="term" value="P:AMP metabolic process"/>
    <property type="evidence" value="ECO:0007669"/>
    <property type="project" value="TreeGrafter"/>
</dbReference>
<dbReference type="GO" id="GO:0032264">
    <property type="term" value="P:IMP salvage"/>
    <property type="evidence" value="ECO:0007669"/>
    <property type="project" value="UniProtKB-UniPathway"/>
</dbReference>
<keyword evidence="13" id="KW-1185">Reference proteome</keyword>
<feature type="region of interest" description="Disordered" evidence="11">
    <location>
        <begin position="461"/>
        <end position="484"/>
    </location>
</feature>
<reference evidence="12 13" key="1">
    <citation type="submission" date="2018-03" db="EMBL/GenBank/DDBJ databases">
        <authorList>
            <person name="Guldener U."/>
        </authorList>
    </citation>
    <scope>NUCLEOTIDE SEQUENCE [LARGE SCALE GENOMIC DNA]</scope>
    <source>
        <strain evidence="12 13">DAOM196992</strain>
    </source>
</reference>
<evidence type="ECO:0000256" key="10">
    <source>
        <dbReference type="ARBA" id="ARBA00078830"/>
    </source>
</evidence>
<accession>A0A5C3EZ24</accession>
<dbReference type="AlphaFoldDB" id="A0A5C3EZ24"/>
<dbReference type="FunFam" id="4.10.800.20:FF:000001">
    <property type="entry name" value="AMP deaminase"/>
    <property type="match status" value="1"/>
</dbReference>
<dbReference type="Proteomes" id="UP000323386">
    <property type="component" value="Unassembled WGS sequence"/>
</dbReference>
<dbReference type="EMBL" id="OOIP01000004">
    <property type="protein sequence ID" value="SPO36409.1"/>
    <property type="molecule type" value="Genomic_DNA"/>
</dbReference>
<dbReference type="Gene3D" id="4.10.800.20">
    <property type="match status" value="1"/>
</dbReference>
<dbReference type="InterPro" id="IPR006650">
    <property type="entry name" value="A/AMP_deam_AS"/>
</dbReference>
<dbReference type="InterPro" id="IPR032466">
    <property type="entry name" value="Metal_Hydrolase"/>
</dbReference>
<evidence type="ECO:0000256" key="4">
    <source>
        <dbReference type="ARBA" id="ARBA00012775"/>
    </source>
</evidence>
<dbReference type="Pfam" id="PF19326">
    <property type="entry name" value="AMP_deaminase"/>
    <property type="match status" value="1"/>
</dbReference>
<feature type="region of interest" description="Disordered" evidence="11">
    <location>
        <begin position="1"/>
        <end position="194"/>
    </location>
</feature>
<dbReference type="SUPFAM" id="SSF51556">
    <property type="entry name" value="Metallo-dependent hydrolases"/>
    <property type="match status" value="1"/>
</dbReference>
<comment type="pathway">
    <text evidence="2">Purine metabolism; IMP biosynthesis via salvage pathway; IMP from AMP: step 1/1.</text>
</comment>
<dbReference type="GO" id="GO:0003876">
    <property type="term" value="F:AMP deaminase activity"/>
    <property type="evidence" value="ECO:0007669"/>
    <property type="project" value="UniProtKB-EC"/>
</dbReference>
<dbReference type="GO" id="GO:0046872">
    <property type="term" value="F:metal ion binding"/>
    <property type="evidence" value="ECO:0007669"/>
    <property type="project" value="UniProtKB-KW"/>
</dbReference>
<dbReference type="PANTHER" id="PTHR11359">
    <property type="entry name" value="AMP DEAMINASE"/>
    <property type="match status" value="1"/>
</dbReference>
<name>A0A5C3EZ24_9BASI</name>
<evidence type="ECO:0000256" key="9">
    <source>
        <dbReference type="ARBA" id="ARBA00072037"/>
    </source>
</evidence>
<keyword evidence="8" id="KW-0546">Nucleotide metabolism</keyword>
<comment type="similarity">
    <text evidence="3">Belongs to the metallo-dependent hydrolases superfamily. Adenosine and AMP deaminases family.</text>
</comment>
<evidence type="ECO:0000256" key="8">
    <source>
        <dbReference type="ARBA" id="ARBA00023080"/>
    </source>
</evidence>
<feature type="compositionally biased region" description="Low complexity" evidence="11">
    <location>
        <begin position="123"/>
        <end position="138"/>
    </location>
</feature>
<evidence type="ECO:0000256" key="11">
    <source>
        <dbReference type="SAM" id="MobiDB-lite"/>
    </source>
</evidence>
<dbReference type="UniPathway" id="UPA00591">
    <property type="reaction ID" value="UER00663"/>
</dbReference>
<keyword evidence="7" id="KW-0862">Zinc</keyword>
<proteinExistence type="inferred from homology"/>
<dbReference type="GO" id="GO:0005829">
    <property type="term" value="C:cytosol"/>
    <property type="evidence" value="ECO:0007669"/>
    <property type="project" value="TreeGrafter"/>
</dbReference>
<evidence type="ECO:0000313" key="12">
    <source>
        <dbReference type="EMBL" id="SPO36409.1"/>
    </source>
</evidence>
<dbReference type="PROSITE" id="PS00485">
    <property type="entry name" value="A_DEAMINASE"/>
    <property type="match status" value="1"/>
</dbReference>
<evidence type="ECO:0000256" key="5">
    <source>
        <dbReference type="ARBA" id="ARBA00022723"/>
    </source>
</evidence>
<feature type="compositionally biased region" description="Polar residues" evidence="11">
    <location>
        <begin position="27"/>
        <end position="56"/>
    </location>
</feature>
<evidence type="ECO:0000313" key="13">
    <source>
        <dbReference type="Proteomes" id="UP000323386"/>
    </source>
</evidence>
<evidence type="ECO:0000256" key="7">
    <source>
        <dbReference type="ARBA" id="ARBA00022833"/>
    </source>
</evidence>
<feature type="compositionally biased region" description="Basic and acidic residues" evidence="11">
    <location>
        <begin position="66"/>
        <end position="85"/>
    </location>
</feature>
<evidence type="ECO:0000256" key="1">
    <source>
        <dbReference type="ARBA" id="ARBA00001947"/>
    </source>
</evidence>
<gene>
    <name evidence="12" type="ORF">PSFLO_01880</name>
</gene>
<dbReference type="FunFam" id="3.20.20.140:FF:000035">
    <property type="entry name" value="Probable amp deaminase"/>
    <property type="match status" value="1"/>
</dbReference>
<dbReference type="NCBIfam" id="TIGR01429">
    <property type="entry name" value="AMP_deaminase"/>
    <property type="match status" value="1"/>
</dbReference>
<keyword evidence="6" id="KW-0378">Hydrolase</keyword>
<dbReference type="CDD" id="cd01319">
    <property type="entry name" value="AMPD"/>
    <property type="match status" value="1"/>
</dbReference>
<dbReference type="PANTHER" id="PTHR11359:SF0">
    <property type="entry name" value="AMP DEAMINASE"/>
    <property type="match status" value="1"/>
</dbReference>